<name>A0AAE7BFS2_9BACT</name>
<evidence type="ECO:0000313" key="1">
    <source>
        <dbReference type="EMBL" id="QKF78268.1"/>
    </source>
</evidence>
<sequence>MKQSESPKERINVTYKHSVGEALEDIEIPYKMTILGEFNPSEERKSIEEKKTININKNNFNEVIKAQNLKLNFDVKNRLNNSNNDSIKIDLDIKHISDFSPEKIVEKVPELKKLMELRQSLIALKGPLGNVPAFRKAIESLVQDTNKREQLLSELNLITKDNN</sequence>
<dbReference type="NCBIfam" id="TIGR03358">
    <property type="entry name" value="VI_chp_5"/>
    <property type="match status" value="1"/>
</dbReference>
<dbReference type="InterPro" id="IPR008312">
    <property type="entry name" value="T6SS_TssB1"/>
</dbReference>
<keyword evidence="2" id="KW-1185">Reference proteome</keyword>
<dbReference type="Proteomes" id="UP000503313">
    <property type="component" value="Chromosome"/>
</dbReference>
<accession>A0AAE7BFS2</accession>
<dbReference type="Pfam" id="PF05591">
    <property type="entry name" value="T6SS_VipA"/>
    <property type="match status" value="1"/>
</dbReference>
<protein>
    <submittedName>
        <fullName evidence="1">Type VI secretion system, tubular sheath protein</fullName>
    </submittedName>
</protein>
<evidence type="ECO:0000313" key="2">
    <source>
        <dbReference type="Proteomes" id="UP000503313"/>
    </source>
</evidence>
<proteinExistence type="predicted"/>
<dbReference type="AlphaFoldDB" id="A0AAE7BFS2"/>
<dbReference type="RefSeq" id="WP_014474897.1">
    <property type="nucleotide sequence ID" value="NZ_CP053835.1"/>
</dbReference>
<dbReference type="KEGG" id="adz:ADFLV_2261"/>
<dbReference type="PANTHER" id="PTHR35850">
    <property type="entry name" value="CYTOPLASMIC PROTEIN-RELATED"/>
    <property type="match status" value="1"/>
</dbReference>
<gene>
    <name evidence="1" type="primary">tssB</name>
    <name evidence="1" type="ORF">ADFLV_2261</name>
</gene>
<dbReference type="PIRSF" id="PIRSF028301">
    <property type="entry name" value="UCP028301"/>
    <property type="match status" value="1"/>
</dbReference>
<dbReference type="EMBL" id="CP053835">
    <property type="protein sequence ID" value="QKF78268.1"/>
    <property type="molecule type" value="Genomic_DNA"/>
</dbReference>
<reference evidence="1 2" key="1">
    <citation type="submission" date="2020-05" db="EMBL/GenBank/DDBJ databases">
        <title>Complete genome sequencing of Campylobacter and Arcobacter type strains.</title>
        <authorList>
            <person name="Miller W.G."/>
            <person name="Yee E."/>
        </authorList>
    </citation>
    <scope>NUCLEOTIDE SEQUENCE [LARGE SCALE GENOMIC DNA]</scope>
    <source>
        <strain evidence="1 2">LMG 25694</strain>
    </source>
</reference>
<dbReference type="PANTHER" id="PTHR35850:SF2">
    <property type="entry name" value="TYPE VI SECRETION SYSTEM CONTRACTILE SHEATH SMALL SUBUNIT"/>
    <property type="match status" value="1"/>
</dbReference>
<organism evidence="1 2">
    <name type="scientific">Arcobacter defluvii</name>
    <dbReference type="NCBI Taxonomy" id="873191"/>
    <lineage>
        <taxon>Bacteria</taxon>
        <taxon>Pseudomonadati</taxon>
        <taxon>Campylobacterota</taxon>
        <taxon>Epsilonproteobacteria</taxon>
        <taxon>Campylobacterales</taxon>
        <taxon>Arcobacteraceae</taxon>
        <taxon>Arcobacter</taxon>
    </lineage>
</organism>